<feature type="region of interest" description="Disordered" evidence="1">
    <location>
        <begin position="104"/>
        <end position="135"/>
    </location>
</feature>
<feature type="region of interest" description="Disordered" evidence="1">
    <location>
        <begin position="1"/>
        <end position="20"/>
    </location>
</feature>
<feature type="compositionally biased region" description="Basic and acidic residues" evidence="1">
    <location>
        <begin position="115"/>
        <end position="128"/>
    </location>
</feature>
<sequence length="148" mass="16844">MSLYENKTDRQADQIVSETTDLSRSRQGEVAVACYGAEHYFSSHEAVDYGLRYALAYFAGLGLQQHEKHAALQYLERTRGTPDFPRFVKALAYVQNVINEQRNAQEAAERRKHGPVVEDATKTQRDLKSANPNLTKSYARNPKRLKIV</sequence>
<comment type="caution">
    <text evidence="2">The sequence shown here is derived from an EMBL/GenBank/DDBJ whole genome shotgun (WGS) entry which is preliminary data.</text>
</comment>
<dbReference type="RefSeq" id="WP_024895105.1">
    <property type="nucleotide sequence ID" value="NZ_LWRZ01000123.1"/>
</dbReference>
<reference evidence="2 3" key="1">
    <citation type="journal article" date="2016" name="Int. J. Mol. Sci.">
        <title>Comparative genomics of the extreme acidophile Acidithiobacillus thiooxidans reveals intraspecific divergence and niche adaptation.</title>
        <authorList>
            <person name="Zhang X."/>
            <person name="Feng X."/>
            <person name="Tao J."/>
            <person name="Ma L."/>
            <person name="Xiao Y."/>
            <person name="Liang Y."/>
            <person name="Liu X."/>
            <person name="Yin H."/>
        </authorList>
    </citation>
    <scope>NUCLEOTIDE SEQUENCE [LARGE SCALE GENOMIC DNA]</scope>
    <source>
        <strain evidence="2 3">A02</strain>
    </source>
</reference>
<accession>A0A1C2J181</accession>
<proteinExistence type="predicted"/>
<evidence type="ECO:0000313" key="2">
    <source>
        <dbReference type="EMBL" id="OCX69665.1"/>
    </source>
</evidence>
<feature type="compositionally biased region" description="Basic and acidic residues" evidence="1">
    <location>
        <begin position="1"/>
        <end position="12"/>
    </location>
</feature>
<dbReference type="EMBL" id="LWSA01000229">
    <property type="protein sequence ID" value="OCX69665.1"/>
    <property type="molecule type" value="Genomic_DNA"/>
</dbReference>
<organism evidence="2 3">
    <name type="scientific">Acidithiobacillus thiooxidans</name>
    <name type="common">Thiobacillus thiooxidans</name>
    <dbReference type="NCBI Taxonomy" id="930"/>
    <lineage>
        <taxon>Bacteria</taxon>
        <taxon>Pseudomonadati</taxon>
        <taxon>Pseudomonadota</taxon>
        <taxon>Acidithiobacillia</taxon>
        <taxon>Acidithiobacillales</taxon>
        <taxon>Acidithiobacillaceae</taxon>
        <taxon>Acidithiobacillus</taxon>
    </lineage>
</organism>
<protein>
    <submittedName>
        <fullName evidence="2">Uncharacterized protein</fullName>
    </submittedName>
</protein>
<name>A0A1C2J181_ACITH</name>
<gene>
    <name evidence="2" type="ORF">A6P07_16020</name>
</gene>
<dbReference type="Proteomes" id="UP000094893">
    <property type="component" value="Unassembled WGS sequence"/>
</dbReference>
<evidence type="ECO:0000256" key="1">
    <source>
        <dbReference type="SAM" id="MobiDB-lite"/>
    </source>
</evidence>
<evidence type="ECO:0000313" key="3">
    <source>
        <dbReference type="Proteomes" id="UP000094893"/>
    </source>
</evidence>
<dbReference type="AlphaFoldDB" id="A0A1C2J181"/>